<evidence type="ECO:0000256" key="2">
    <source>
        <dbReference type="ARBA" id="ARBA00004496"/>
    </source>
</evidence>
<evidence type="ECO:0000256" key="5">
    <source>
        <dbReference type="ARBA" id="ARBA00023110"/>
    </source>
</evidence>
<keyword evidence="5 10" id="KW-0697">Rotamase</keyword>
<dbReference type="RefSeq" id="WP_150027115.1">
    <property type="nucleotide sequence ID" value="NZ_JANKAG010000007.1"/>
</dbReference>
<reference evidence="13" key="1">
    <citation type="submission" date="2023-01" db="EMBL/GenBank/DDBJ databases">
        <title>Human gut microbiome strain richness.</title>
        <authorList>
            <person name="Chen-Liaw A."/>
        </authorList>
    </citation>
    <scope>NUCLEOTIDE SEQUENCE</scope>
    <source>
        <strain evidence="13">B1_m1001713B170214d0_201011</strain>
    </source>
</reference>
<dbReference type="AlphaFoldDB" id="A0AAW6AXT1"/>
<evidence type="ECO:0000256" key="3">
    <source>
        <dbReference type="ARBA" id="ARBA00005464"/>
    </source>
</evidence>
<dbReference type="GO" id="GO:0006457">
    <property type="term" value="P:protein folding"/>
    <property type="evidence" value="ECO:0007669"/>
    <property type="project" value="InterPro"/>
</dbReference>
<name>A0AAW6AXT1_CLOSY</name>
<dbReference type="PROSITE" id="PS51257">
    <property type="entry name" value="PROKAR_LIPOPROTEIN"/>
    <property type="match status" value="1"/>
</dbReference>
<comment type="subcellular location">
    <subcellularLocation>
        <location evidence="2">Cytoplasm</location>
    </subcellularLocation>
</comment>
<dbReference type="InterPro" id="IPR005215">
    <property type="entry name" value="Trig_fac"/>
</dbReference>
<accession>A0AAW6AXT1</accession>
<keyword evidence="7 10" id="KW-0413">Isomerase</keyword>
<dbReference type="Proteomes" id="UP001300871">
    <property type="component" value="Unassembled WGS sequence"/>
</dbReference>
<keyword evidence="6" id="KW-0143">Chaperone</keyword>
<evidence type="ECO:0000256" key="10">
    <source>
        <dbReference type="PROSITE-ProRule" id="PRU00277"/>
    </source>
</evidence>
<dbReference type="InterPro" id="IPR037041">
    <property type="entry name" value="Trigger_fac_C_sf"/>
</dbReference>
<feature type="chain" id="PRO_5044477616" description="peptidylprolyl isomerase" evidence="11">
    <location>
        <begin position="29"/>
        <end position="372"/>
    </location>
</feature>
<dbReference type="Pfam" id="PF05698">
    <property type="entry name" value="Trigger_C"/>
    <property type="match status" value="1"/>
</dbReference>
<gene>
    <name evidence="13" type="primary">tig</name>
    <name evidence="13" type="ORF">PM006_17170</name>
</gene>
<evidence type="ECO:0000256" key="4">
    <source>
        <dbReference type="ARBA" id="ARBA00022618"/>
    </source>
</evidence>
<feature type="domain" description="PPIase FKBP-type" evidence="12">
    <location>
        <begin position="101"/>
        <end position="182"/>
    </location>
</feature>
<evidence type="ECO:0000259" key="12">
    <source>
        <dbReference type="PROSITE" id="PS50059"/>
    </source>
</evidence>
<evidence type="ECO:0000313" key="14">
    <source>
        <dbReference type="Proteomes" id="UP001300871"/>
    </source>
</evidence>
<evidence type="ECO:0000256" key="1">
    <source>
        <dbReference type="ARBA" id="ARBA00000971"/>
    </source>
</evidence>
<dbReference type="GO" id="GO:0003755">
    <property type="term" value="F:peptidyl-prolyl cis-trans isomerase activity"/>
    <property type="evidence" value="ECO:0007669"/>
    <property type="project" value="UniProtKB-KW"/>
</dbReference>
<comment type="caution">
    <text evidence="13">The sequence shown here is derived from an EMBL/GenBank/DDBJ whole genome shotgun (WGS) entry which is preliminary data.</text>
</comment>
<dbReference type="PROSITE" id="PS50059">
    <property type="entry name" value="FKBP_PPIASE"/>
    <property type="match status" value="1"/>
</dbReference>
<dbReference type="InterPro" id="IPR046357">
    <property type="entry name" value="PPIase_dom_sf"/>
</dbReference>
<proteinExistence type="inferred from homology"/>
<dbReference type="Gene3D" id="1.10.3120.10">
    <property type="entry name" value="Trigger factor, C-terminal domain"/>
    <property type="match status" value="1"/>
</dbReference>
<evidence type="ECO:0000256" key="8">
    <source>
        <dbReference type="ARBA" id="ARBA00023306"/>
    </source>
</evidence>
<sequence length="372" mass="40803">MRKFLKVGLCGAAALMMFATGCSGQKSAKDASQAESTAEGETPAETEEYVAEGSITLGEYKGIPVTVTEPTVTDEEVDAQIQQLLNSSAEYLEVDREAQLGDQVNIDYKGMKDGVAFDGGTAEGYDLVLGSNSFIDGFESGLVGAKKGEEVTLNLTFPDPYQNNPDLAGQAVVFEVKVNNVKEKTVPELTDDFVAKVSPEDGTVEKLRENMKAFILEQKQYQIDNQRNTDILNAVIDKSEIVCATDDVDKNYETQVQYYTNQASMYGLDLATYASLMGMDEEGLKSELRNVARDMTKQEMLLKEIASRENITVTDEDREALAERYGYDSLESFLETADKEIVDDTALMQKTLDFLVENAEITVTKGDVAPAS</sequence>
<feature type="signal peptide" evidence="11">
    <location>
        <begin position="1"/>
        <end position="28"/>
    </location>
</feature>
<dbReference type="InterPro" id="IPR008880">
    <property type="entry name" value="Trigger_fac_C"/>
</dbReference>
<dbReference type="Gene3D" id="3.10.50.40">
    <property type="match status" value="1"/>
</dbReference>
<dbReference type="InterPro" id="IPR001179">
    <property type="entry name" value="PPIase_FKBP_dom"/>
</dbReference>
<dbReference type="SUPFAM" id="SSF54534">
    <property type="entry name" value="FKBP-like"/>
    <property type="match status" value="1"/>
</dbReference>
<dbReference type="GeneID" id="57967678"/>
<dbReference type="InterPro" id="IPR027304">
    <property type="entry name" value="Trigger_fact/SurA_dom_sf"/>
</dbReference>
<dbReference type="SUPFAM" id="SSF109998">
    <property type="entry name" value="Triger factor/SurA peptide-binding domain-like"/>
    <property type="match status" value="1"/>
</dbReference>
<dbReference type="GO" id="GO:0005737">
    <property type="term" value="C:cytoplasm"/>
    <property type="evidence" value="ECO:0007669"/>
    <property type="project" value="UniProtKB-SubCell"/>
</dbReference>
<dbReference type="NCBIfam" id="TIGR00115">
    <property type="entry name" value="tig"/>
    <property type="match status" value="1"/>
</dbReference>
<evidence type="ECO:0000256" key="6">
    <source>
        <dbReference type="ARBA" id="ARBA00023186"/>
    </source>
</evidence>
<keyword evidence="11" id="KW-0732">Signal</keyword>
<comment type="function">
    <text evidence="9">Involved in protein export. Acts as a chaperone by maintaining the newly synthesized protein in an open conformation. Functions as a peptidyl-prolyl cis-trans isomerase.</text>
</comment>
<dbReference type="Pfam" id="PF00254">
    <property type="entry name" value="FKBP_C"/>
    <property type="match status" value="1"/>
</dbReference>
<evidence type="ECO:0000256" key="9">
    <source>
        <dbReference type="ARBA" id="ARBA00024849"/>
    </source>
</evidence>
<evidence type="ECO:0000256" key="7">
    <source>
        <dbReference type="ARBA" id="ARBA00023235"/>
    </source>
</evidence>
<keyword evidence="4" id="KW-0132">Cell division</keyword>
<dbReference type="EMBL" id="JAQLGM010000052">
    <property type="protein sequence ID" value="MDB2001930.1"/>
    <property type="molecule type" value="Genomic_DNA"/>
</dbReference>
<organism evidence="13 14">
    <name type="scientific">Clostridium symbiosum</name>
    <name type="common">Bacteroides symbiosus</name>
    <dbReference type="NCBI Taxonomy" id="1512"/>
    <lineage>
        <taxon>Bacteria</taxon>
        <taxon>Bacillati</taxon>
        <taxon>Bacillota</taxon>
        <taxon>Clostridia</taxon>
        <taxon>Lachnospirales</taxon>
        <taxon>Lachnospiraceae</taxon>
        <taxon>Otoolea</taxon>
    </lineage>
</organism>
<evidence type="ECO:0000313" key="13">
    <source>
        <dbReference type="EMBL" id="MDB2001930.1"/>
    </source>
</evidence>
<protein>
    <recommendedName>
        <fullName evidence="10">peptidylprolyl isomerase</fullName>
        <ecNumber evidence="10">5.2.1.8</ecNumber>
    </recommendedName>
</protein>
<dbReference type="GO" id="GO:0015031">
    <property type="term" value="P:protein transport"/>
    <property type="evidence" value="ECO:0007669"/>
    <property type="project" value="InterPro"/>
</dbReference>
<comment type="catalytic activity">
    <reaction evidence="1 10">
        <text>[protein]-peptidylproline (omega=180) = [protein]-peptidylproline (omega=0)</text>
        <dbReference type="Rhea" id="RHEA:16237"/>
        <dbReference type="Rhea" id="RHEA-COMP:10747"/>
        <dbReference type="Rhea" id="RHEA-COMP:10748"/>
        <dbReference type="ChEBI" id="CHEBI:83833"/>
        <dbReference type="ChEBI" id="CHEBI:83834"/>
        <dbReference type="EC" id="5.2.1.8"/>
    </reaction>
</comment>
<evidence type="ECO:0000256" key="11">
    <source>
        <dbReference type="SAM" id="SignalP"/>
    </source>
</evidence>
<dbReference type="EC" id="5.2.1.8" evidence="10"/>
<keyword evidence="8" id="KW-0131">Cell cycle</keyword>
<dbReference type="GO" id="GO:0051301">
    <property type="term" value="P:cell division"/>
    <property type="evidence" value="ECO:0007669"/>
    <property type="project" value="UniProtKB-KW"/>
</dbReference>
<dbReference type="FunFam" id="3.10.50.40:FF:000001">
    <property type="entry name" value="Trigger factor"/>
    <property type="match status" value="1"/>
</dbReference>
<comment type="similarity">
    <text evidence="3">Belongs to the FKBP-type PPIase family. Tig subfamily.</text>
</comment>